<keyword evidence="3" id="KW-0560">Oxidoreductase</keyword>
<protein>
    <submittedName>
        <fullName evidence="4">Granaticin polyketide synthase putative ketoacyl reductase 2</fullName>
    </submittedName>
</protein>
<dbReference type="GO" id="GO:0016491">
    <property type="term" value="F:oxidoreductase activity"/>
    <property type="evidence" value="ECO:0007669"/>
    <property type="project" value="UniProtKB-KW"/>
</dbReference>
<dbReference type="InterPro" id="IPR057571">
    <property type="entry name" value="SDR_PhqE-like"/>
</dbReference>
<dbReference type="InterPro" id="IPR051122">
    <property type="entry name" value="SDR_DHRS6-like"/>
</dbReference>
<dbReference type="Proteomes" id="UP001175001">
    <property type="component" value="Unassembled WGS sequence"/>
</dbReference>
<dbReference type="EMBL" id="JAUJDW010000021">
    <property type="protein sequence ID" value="KAK0654403.1"/>
    <property type="molecule type" value="Genomic_DNA"/>
</dbReference>
<evidence type="ECO:0000256" key="2">
    <source>
        <dbReference type="ARBA" id="ARBA00022857"/>
    </source>
</evidence>
<name>A0AA39YKT5_9PEZI</name>
<dbReference type="PANTHER" id="PTHR43477:SF1">
    <property type="entry name" value="DIHYDROANTICAPSIN 7-DEHYDROGENASE"/>
    <property type="match status" value="1"/>
</dbReference>
<comment type="caution">
    <text evidence="4">The sequence shown here is derived from an EMBL/GenBank/DDBJ whole genome shotgun (WGS) entry which is preliminary data.</text>
</comment>
<evidence type="ECO:0000313" key="4">
    <source>
        <dbReference type="EMBL" id="KAK0654403.1"/>
    </source>
</evidence>
<sequence length="264" mass="27312">MSSTAYTPKLSTQTVLVIGGTSGIGLAIAAEALAQSAAHVTIAGSTQSKLSNALSHLRSNNKDDRISGYTCDLSNPATIEANLRALLDATVAGNGTGRIDHVAFTAGDALGLKPLAELTIESVQAAGTVRFMGVLMLAKLLPAYAAPGPTSSLTLTGGVNTNRPSPGWTVPAAYGAAMQGVMRGLAVDLKPLRVNMVEPGAVETPLWESVPAANREPMKERFAARSTVGRVGRPEDTAEAYVYLMKDYFAVGTIVESNGGTLLV</sequence>
<dbReference type="Pfam" id="PF23441">
    <property type="entry name" value="SDR"/>
    <property type="match status" value="1"/>
</dbReference>
<comment type="similarity">
    <text evidence="1">Belongs to the short-chain dehydrogenases/reductases (SDR) family.</text>
</comment>
<keyword evidence="5" id="KW-1185">Reference proteome</keyword>
<gene>
    <name evidence="4" type="ORF">DIS24_g5175</name>
</gene>
<keyword evidence="2" id="KW-0521">NADP</keyword>
<dbReference type="SUPFAM" id="SSF51735">
    <property type="entry name" value="NAD(P)-binding Rossmann-fold domains"/>
    <property type="match status" value="1"/>
</dbReference>
<evidence type="ECO:0000256" key="1">
    <source>
        <dbReference type="ARBA" id="ARBA00006484"/>
    </source>
</evidence>
<dbReference type="AlphaFoldDB" id="A0AA39YKT5"/>
<proteinExistence type="inferred from homology"/>
<dbReference type="Gene3D" id="3.40.50.720">
    <property type="entry name" value="NAD(P)-binding Rossmann-like Domain"/>
    <property type="match status" value="1"/>
</dbReference>
<evidence type="ECO:0000313" key="5">
    <source>
        <dbReference type="Proteomes" id="UP001175001"/>
    </source>
</evidence>
<dbReference type="InterPro" id="IPR036291">
    <property type="entry name" value="NAD(P)-bd_dom_sf"/>
</dbReference>
<dbReference type="InterPro" id="IPR002347">
    <property type="entry name" value="SDR_fam"/>
</dbReference>
<reference evidence="4" key="1">
    <citation type="submission" date="2023-06" db="EMBL/GenBank/DDBJ databases">
        <title>Multi-omics analyses reveal the molecular pathogenesis toolkit of Lasiodiplodia hormozganensis, a cross-kingdom pathogen.</title>
        <authorList>
            <person name="Felix C."/>
            <person name="Meneses R."/>
            <person name="Goncalves M.F.M."/>
            <person name="Tilleman L."/>
            <person name="Duarte A.S."/>
            <person name="Jorrin-Novo J.V."/>
            <person name="Van De Peer Y."/>
            <person name="Deforce D."/>
            <person name="Van Nieuwerburgh F."/>
            <person name="Esteves A.C."/>
            <person name="Alves A."/>
        </authorList>
    </citation>
    <scope>NUCLEOTIDE SEQUENCE</scope>
    <source>
        <strain evidence="4">CBS 339.90</strain>
    </source>
</reference>
<evidence type="ECO:0000256" key="3">
    <source>
        <dbReference type="ARBA" id="ARBA00023002"/>
    </source>
</evidence>
<dbReference type="PRINTS" id="PR00081">
    <property type="entry name" value="GDHRDH"/>
</dbReference>
<dbReference type="PANTHER" id="PTHR43477">
    <property type="entry name" value="DIHYDROANTICAPSIN 7-DEHYDROGENASE"/>
    <property type="match status" value="1"/>
</dbReference>
<accession>A0AA39YKT5</accession>
<organism evidence="4 5">
    <name type="scientific">Lasiodiplodia hormozganensis</name>
    <dbReference type="NCBI Taxonomy" id="869390"/>
    <lineage>
        <taxon>Eukaryota</taxon>
        <taxon>Fungi</taxon>
        <taxon>Dikarya</taxon>
        <taxon>Ascomycota</taxon>
        <taxon>Pezizomycotina</taxon>
        <taxon>Dothideomycetes</taxon>
        <taxon>Dothideomycetes incertae sedis</taxon>
        <taxon>Botryosphaeriales</taxon>
        <taxon>Botryosphaeriaceae</taxon>
        <taxon>Lasiodiplodia</taxon>
    </lineage>
</organism>